<dbReference type="AlphaFoldDB" id="A0A9E7R0L5"/>
<protein>
    <submittedName>
        <fullName evidence="1">Cupin domain-containing protein</fullName>
    </submittedName>
</protein>
<dbReference type="EMBL" id="CP104003">
    <property type="protein sequence ID" value="UWM53441.1"/>
    <property type="molecule type" value="Genomic_DNA"/>
</dbReference>
<evidence type="ECO:0000313" key="1">
    <source>
        <dbReference type="EMBL" id="UWM53441.1"/>
    </source>
</evidence>
<dbReference type="Proteomes" id="UP001057580">
    <property type="component" value="Chromosome"/>
</dbReference>
<dbReference type="SUPFAM" id="SSF51182">
    <property type="entry name" value="RmlC-like cupins"/>
    <property type="match status" value="1"/>
</dbReference>
<evidence type="ECO:0000313" key="2">
    <source>
        <dbReference type="Proteomes" id="UP001057580"/>
    </source>
</evidence>
<organism evidence="1 2">
    <name type="scientific">Salinirubellus salinus</name>
    <dbReference type="NCBI Taxonomy" id="1364945"/>
    <lineage>
        <taxon>Archaea</taxon>
        <taxon>Methanobacteriati</taxon>
        <taxon>Methanobacteriota</taxon>
        <taxon>Stenosarchaea group</taxon>
        <taxon>Halobacteria</taxon>
        <taxon>Halobacteriales</taxon>
        <taxon>Natronomonadaceae</taxon>
        <taxon>Salinirubellus</taxon>
    </lineage>
</organism>
<reference evidence="1" key="1">
    <citation type="submission" date="2022-09" db="EMBL/GenBank/DDBJ databases">
        <title>Diverse halophilic archaea isolated from saline environments.</title>
        <authorList>
            <person name="Cui H.-L."/>
        </authorList>
    </citation>
    <scope>NUCLEOTIDE SEQUENCE</scope>
    <source>
        <strain evidence="1">ZS-35-S2</strain>
    </source>
</reference>
<dbReference type="GeneID" id="74943755"/>
<dbReference type="RefSeq" id="WP_260592435.1">
    <property type="nucleotide sequence ID" value="NZ_CP104003.1"/>
</dbReference>
<dbReference type="InterPro" id="IPR014710">
    <property type="entry name" value="RmlC-like_jellyroll"/>
</dbReference>
<gene>
    <name evidence="1" type="ORF">N0B31_14995</name>
</gene>
<sequence>MHRPTADLPAKVETPDATIQRVTEFGAMDGQSFDAVRGTMSPGVDVTGLLEGLEDDLCQCPHWGYIVDGSVHVRYTDGTTEVNEAGEAVYWPPGHTILTEDEGVEFVLFSPQDEHGHVLDHLQQKVSEAEAD</sequence>
<keyword evidence="2" id="KW-1185">Reference proteome</keyword>
<name>A0A9E7R0L5_9EURY</name>
<dbReference type="Gene3D" id="2.60.120.10">
    <property type="entry name" value="Jelly Rolls"/>
    <property type="match status" value="1"/>
</dbReference>
<dbReference type="KEGG" id="ssai:N0B31_14995"/>
<accession>A0A9E7R0L5</accession>
<dbReference type="InterPro" id="IPR011051">
    <property type="entry name" value="RmlC_Cupin_sf"/>
</dbReference>
<proteinExistence type="predicted"/>